<feature type="signal peptide" evidence="2">
    <location>
        <begin position="1"/>
        <end position="21"/>
    </location>
</feature>
<comment type="caution">
    <text evidence="3">The sequence shown here is derived from an EMBL/GenBank/DDBJ whole genome shotgun (WGS) entry which is preliminary data.</text>
</comment>
<evidence type="ECO:0000256" key="1">
    <source>
        <dbReference type="SAM" id="MobiDB-lite"/>
    </source>
</evidence>
<reference evidence="3" key="1">
    <citation type="submission" date="2022-12" db="EMBL/GenBank/DDBJ databases">
        <authorList>
            <person name="Petersen C."/>
        </authorList>
    </citation>
    <scope>NUCLEOTIDE SEQUENCE</scope>
    <source>
        <strain evidence="3">IBT 15544</strain>
    </source>
</reference>
<organism evidence="3 4">
    <name type="scientific">Penicillium cinerascens</name>
    <dbReference type="NCBI Taxonomy" id="70096"/>
    <lineage>
        <taxon>Eukaryota</taxon>
        <taxon>Fungi</taxon>
        <taxon>Dikarya</taxon>
        <taxon>Ascomycota</taxon>
        <taxon>Pezizomycotina</taxon>
        <taxon>Eurotiomycetes</taxon>
        <taxon>Eurotiomycetidae</taxon>
        <taxon>Eurotiales</taxon>
        <taxon>Aspergillaceae</taxon>
        <taxon>Penicillium</taxon>
    </lineage>
</organism>
<evidence type="ECO:0000256" key="2">
    <source>
        <dbReference type="SAM" id="SignalP"/>
    </source>
</evidence>
<feature type="region of interest" description="Disordered" evidence="1">
    <location>
        <begin position="131"/>
        <end position="162"/>
    </location>
</feature>
<protein>
    <submittedName>
        <fullName evidence="3">Uncharacterized protein</fullName>
    </submittedName>
</protein>
<keyword evidence="4" id="KW-1185">Reference proteome</keyword>
<dbReference type="AlphaFoldDB" id="A0A9W9T6T7"/>
<feature type="compositionally biased region" description="Polar residues" evidence="1">
    <location>
        <begin position="148"/>
        <end position="162"/>
    </location>
</feature>
<evidence type="ECO:0000313" key="3">
    <source>
        <dbReference type="EMBL" id="KAJ5211697.1"/>
    </source>
</evidence>
<feature type="compositionally biased region" description="Low complexity" evidence="1">
    <location>
        <begin position="131"/>
        <end position="146"/>
    </location>
</feature>
<gene>
    <name evidence="3" type="ORF">N7498_003343</name>
</gene>
<dbReference type="OrthoDB" id="10662560at2759"/>
<dbReference type="Proteomes" id="UP001150904">
    <property type="component" value="Unassembled WGS sequence"/>
</dbReference>
<accession>A0A9W9T6T7</accession>
<dbReference type="GeneID" id="83177706"/>
<sequence length="300" mass="30785">MTFFARLHALILLTVISMVAASLVHIDHLPGIAARIIDRGFVTATATRVVTEINCGSHAPPSVTAGVLPLGEPTDLIVSGMPTVVATEPTTTHSVSATEVTQVTISLPSTKATWTSVIEVTSATLSTPVRVPVTETETETEPCPSVKEMTSVSFSPTGTKATSVTLTETEPVPFSSSVKTPEHTTSDISTQTFKVIPKPLTTVTPGVNAGTTTAPVDLSTLSAGIKPTGMVVTISCSNCAKSPGTAGTTAAPPAGITNTTYPVSPTTSVLVHTGVADHQSGFLTHSIMVAVSIVVFLNAL</sequence>
<evidence type="ECO:0000313" key="4">
    <source>
        <dbReference type="Proteomes" id="UP001150904"/>
    </source>
</evidence>
<feature type="chain" id="PRO_5040993649" evidence="2">
    <location>
        <begin position="22"/>
        <end position="300"/>
    </location>
</feature>
<reference evidence="3" key="2">
    <citation type="journal article" date="2023" name="IMA Fungus">
        <title>Comparative genomic study of the Penicillium genus elucidates a diverse pangenome and 15 lateral gene transfer events.</title>
        <authorList>
            <person name="Petersen C."/>
            <person name="Sorensen T."/>
            <person name="Nielsen M.R."/>
            <person name="Sondergaard T.E."/>
            <person name="Sorensen J.L."/>
            <person name="Fitzpatrick D.A."/>
            <person name="Frisvad J.C."/>
            <person name="Nielsen K.L."/>
        </authorList>
    </citation>
    <scope>NUCLEOTIDE SEQUENCE</scope>
    <source>
        <strain evidence="3">IBT 15544</strain>
    </source>
</reference>
<dbReference type="EMBL" id="JAPQKR010000008">
    <property type="protein sequence ID" value="KAJ5211697.1"/>
    <property type="molecule type" value="Genomic_DNA"/>
</dbReference>
<dbReference type="RefSeq" id="XP_058309867.1">
    <property type="nucleotide sequence ID" value="XM_058450405.1"/>
</dbReference>
<proteinExistence type="predicted"/>
<keyword evidence="2" id="KW-0732">Signal</keyword>
<name>A0A9W9T6T7_9EURO</name>